<feature type="binding site" evidence="6">
    <location>
        <position position="477"/>
    </location>
    <ligand>
        <name>Zn(2+)</name>
        <dbReference type="ChEBI" id="CHEBI:29105"/>
        <label>1</label>
    </ligand>
</feature>
<dbReference type="SUPFAM" id="SSF109604">
    <property type="entry name" value="HD-domain/PDEase-like"/>
    <property type="match status" value="1"/>
</dbReference>
<dbReference type="InterPro" id="IPR003607">
    <property type="entry name" value="HD/PDEase_dom"/>
</dbReference>
<comment type="similarity">
    <text evidence="1 7">Belongs to the cyclic nucleotide phosphodiesterase family.</text>
</comment>
<dbReference type="WBParaSite" id="mrna-Wban_10173">
    <property type="protein sequence ID" value="mrna-Wban_10173"/>
    <property type="gene ID" value="Wban_10173"/>
</dbReference>
<evidence type="ECO:0000313" key="10">
    <source>
        <dbReference type="WBParaSite" id="mrna-Wban_10173"/>
    </source>
</evidence>
<evidence type="ECO:0000259" key="8">
    <source>
        <dbReference type="PROSITE" id="PS51845"/>
    </source>
</evidence>
<reference evidence="10" key="3">
    <citation type="submission" date="2024-02" db="UniProtKB">
        <authorList>
            <consortium name="WormBaseParasite"/>
        </authorList>
    </citation>
    <scope>IDENTIFICATION</scope>
    <source>
        <strain evidence="10">pt0022</strain>
    </source>
</reference>
<feature type="binding site" evidence="6">
    <location>
        <position position="514"/>
    </location>
    <ligand>
        <name>Zn(2+)</name>
        <dbReference type="ChEBI" id="CHEBI:29105"/>
        <label>2</label>
    </ligand>
</feature>
<keyword evidence="3 7" id="KW-0378">Hydrolase</keyword>
<dbReference type="PRINTS" id="PR00387">
    <property type="entry name" value="PDIESTERASE1"/>
</dbReference>
<dbReference type="FunFam" id="1.10.1300.10:FF:000020">
    <property type="entry name" value="Phosphodiesterase"/>
    <property type="match status" value="1"/>
</dbReference>
<dbReference type="GO" id="GO:0007165">
    <property type="term" value="P:signal transduction"/>
    <property type="evidence" value="ECO:0007669"/>
    <property type="project" value="InterPro"/>
</dbReference>
<feature type="domain" description="PDEase" evidence="8">
    <location>
        <begin position="397"/>
        <end position="722"/>
    </location>
</feature>
<dbReference type="AlphaFoldDB" id="A0AAF5Q5U0"/>
<dbReference type="SUPFAM" id="SSF55785">
    <property type="entry name" value="PYP-like sensor domain (PAS domain)"/>
    <property type="match status" value="1"/>
</dbReference>
<sequence length="738" mass="84064">MPWCCGLANSGGTTSTALITSDSDNITQQSLSVANTTGTTRRKSLIISDNFGPMLLQPKKMALFVTANRQPIDCLFIENLRSNGWQVVKATAGIAEGSYQQQKPLLVLVDIRLPDIATFAKTMHCLPTSDEVFFAALSDRMVSEKRRRWLSQFSLCHVFVSTSTDISLCELFARLANRLRATPAIFAVLDEVCQPIKICDSALTVQYINRAYETNTGFKRSEVLGTKSSDIRRKSLQQKYSIRSKDFITVTSTEGEITRKESNEWQCIQIPGSSTSQQFVYLKRNSGDSVTLHTNTSIRSERSQTGLVDAPISEVLFSLRDAMMRVDEQTQQILRDAIRVLSSSELYAPTITRFGNNDRIATGYYDGLIRIHHMPRTRKRSVVDAFKAKRKSDSFDGCRRVSTDVHSALLNDTQWNFDILYLERISENHALSHLGIKVFERWKVHETLKCSMDLIIRWFDAIEAHYHAVNPYHNATHAADVLQATSFFLDCPTVAHYVQEAHATAALIAAAVHDLDHPGRGNAFLINTQQPLALLYNDQSVLENHHIALAFQLTLQSTNDINIFARLTREEFTTLRQATVEMVLATDMSRHFEYLTKFQQVVSNLKDNEEDENNISLTICRMLIKCADIGNPTREWELCEKWAMRIVEEYFDQTSEEREKGLPLTMELFDRNVCNVPLTQCGFIDMFAREAFTCWTQFSNLPNLLTQLEMNYEKWRQKTADWNPSKNAHLYDDRALTS</sequence>
<organism evidence="9 10">
    <name type="scientific">Wuchereria bancrofti</name>
    <dbReference type="NCBI Taxonomy" id="6293"/>
    <lineage>
        <taxon>Eukaryota</taxon>
        <taxon>Metazoa</taxon>
        <taxon>Ecdysozoa</taxon>
        <taxon>Nematoda</taxon>
        <taxon>Chromadorea</taxon>
        <taxon>Rhabditida</taxon>
        <taxon>Spirurina</taxon>
        <taxon>Spiruromorpha</taxon>
        <taxon>Filarioidea</taxon>
        <taxon>Onchocercidae</taxon>
        <taxon>Wuchereria</taxon>
    </lineage>
</organism>
<dbReference type="InterPro" id="IPR023088">
    <property type="entry name" value="PDEase"/>
</dbReference>
<dbReference type="CDD" id="cd00077">
    <property type="entry name" value="HDc"/>
    <property type="match status" value="1"/>
</dbReference>
<reference evidence="9" key="1">
    <citation type="submission" date="2015-03" db="EMBL/GenBank/DDBJ databases">
        <title>Wuchereria bancrofti Genome Sequencing Papua New Guinea Strain.</title>
        <authorList>
            <person name="Small S.T."/>
            <person name="Serre D."/>
            <person name="Zimmerman P.A."/>
        </authorList>
    </citation>
    <scope>NUCLEOTIDE SEQUENCE [LARGE SCALE GENOMIC DNA]</scope>
    <source>
        <strain evidence="9">pt0022</strain>
    </source>
</reference>
<feature type="binding site" evidence="6">
    <location>
        <position position="513"/>
    </location>
    <ligand>
        <name>Zn(2+)</name>
        <dbReference type="ChEBI" id="CHEBI:29105"/>
        <label>1</label>
    </ligand>
</feature>
<evidence type="ECO:0000256" key="6">
    <source>
        <dbReference type="PIRSR" id="PIRSR623088-3"/>
    </source>
</evidence>
<dbReference type="InterPro" id="IPR036971">
    <property type="entry name" value="PDEase_catalytic_dom_sf"/>
</dbReference>
<protein>
    <recommendedName>
        <fullName evidence="7">Phosphodiesterase</fullName>
        <ecNumber evidence="7">3.1.4.-</ecNumber>
    </recommendedName>
</protein>
<dbReference type="GO" id="GO:0046872">
    <property type="term" value="F:metal ion binding"/>
    <property type="evidence" value="ECO:0007669"/>
    <property type="project" value="UniProtKB-KW"/>
</dbReference>
<name>A0AAF5Q5U0_WUCBA</name>
<keyword evidence="2 6" id="KW-0479">Metal-binding</keyword>
<feature type="binding site" evidence="5">
    <location>
        <position position="680"/>
    </location>
    <ligand>
        <name>AMP</name>
        <dbReference type="ChEBI" id="CHEBI:456215"/>
    </ligand>
</feature>
<evidence type="ECO:0000256" key="5">
    <source>
        <dbReference type="PIRSR" id="PIRSR623088-2"/>
    </source>
</evidence>
<dbReference type="GO" id="GO:0004114">
    <property type="term" value="F:3',5'-cyclic-nucleotide phosphodiesterase activity"/>
    <property type="evidence" value="ECO:0007669"/>
    <property type="project" value="InterPro"/>
</dbReference>
<dbReference type="Pfam" id="PF00233">
    <property type="entry name" value="PDEase_I"/>
    <property type="match status" value="1"/>
</dbReference>
<dbReference type="PROSITE" id="PS00126">
    <property type="entry name" value="PDEASE_I_1"/>
    <property type="match status" value="1"/>
</dbReference>
<feature type="binding site" evidence="5">
    <location>
        <begin position="473"/>
        <end position="477"/>
    </location>
    <ligand>
        <name>AMP</name>
        <dbReference type="ChEBI" id="CHEBI:456215"/>
    </ligand>
</feature>
<dbReference type="EC" id="3.1.4.-" evidence="7"/>
<evidence type="ECO:0000313" key="9">
    <source>
        <dbReference type="Proteomes" id="UP000093561"/>
    </source>
</evidence>
<dbReference type="InterPro" id="IPR023174">
    <property type="entry name" value="PDEase_CS"/>
</dbReference>
<accession>A0AAF5Q5U0</accession>
<dbReference type="Gene3D" id="1.10.1300.10">
    <property type="entry name" value="3'5'-cyclic nucleotide phosphodiesterase, catalytic domain"/>
    <property type="match status" value="1"/>
</dbReference>
<dbReference type="SMART" id="SM00471">
    <property type="entry name" value="HDc"/>
    <property type="match status" value="1"/>
</dbReference>
<feature type="binding site" evidence="5">
    <location>
        <position position="514"/>
    </location>
    <ligand>
        <name>AMP</name>
        <dbReference type="ChEBI" id="CHEBI:456215"/>
    </ligand>
</feature>
<reference evidence="9" key="2">
    <citation type="journal article" date="2016" name="Mol. Ecol.">
        <title>Population genomics of the filarial nematode parasite Wuchereria bancrofti from mosquitoes.</title>
        <authorList>
            <person name="Small S.T."/>
            <person name="Reimer L.J."/>
            <person name="Tisch D.J."/>
            <person name="King C.L."/>
            <person name="Christensen B.M."/>
            <person name="Siba P.M."/>
            <person name="Kazura J.W."/>
            <person name="Serre D."/>
            <person name="Zimmerman P.A."/>
        </authorList>
    </citation>
    <scope>NUCLEOTIDE SEQUENCE</scope>
    <source>
        <strain evidence="9">pt0022</strain>
    </source>
</reference>
<dbReference type="Proteomes" id="UP000093561">
    <property type="component" value="Unassembled WGS sequence"/>
</dbReference>
<evidence type="ECO:0000256" key="2">
    <source>
        <dbReference type="ARBA" id="ARBA00022723"/>
    </source>
</evidence>
<evidence type="ECO:0000256" key="7">
    <source>
        <dbReference type="RuleBase" id="RU363067"/>
    </source>
</evidence>
<evidence type="ECO:0000256" key="4">
    <source>
        <dbReference type="PIRSR" id="PIRSR623088-1"/>
    </source>
</evidence>
<proteinExistence type="inferred from homology"/>
<dbReference type="InterPro" id="IPR002073">
    <property type="entry name" value="PDEase_catalytic_dom"/>
</dbReference>
<dbReference type="PROSITE" id="PS51845">
    <property type="entry name" value="PDEASE_I_2"/>
    <property type="match status" value="1"/>
</dbReference>
<dbReference type="PANTHER" id="PTHR11347">
    <property type="entry name" value="CYCLIC NUCLEOTIDE PHOSPHODIESTERASE"/>
    <property type="match status" value="1"/>
</dbReference>
<feature type="binding site" evidence="6">
    <location>
        <position position="628"/>
    </location>
    <ligand>
        <name>Zn(2+)</name>
        <dbReference type="ChEBI" id="CHEBI:29105"/>
        <label>1</label>
    </ligand>
</feature>
<dbReference type="InterPro" id="IPR035965">
    <property type="entry name" value="PAS-like_dom_sf"/>
</dbReference>
<feature type="active site" description="Proton donor" evidence="4">
    <location>
        <position position="473"/>
    </location>
</feature>
<feature type="binding site" evidence="5">
    <location>
        <position position="628"/>
    </location>
    <ligand>
        <name>AMP</name>
        <dbReference type="ChEBI" id="CHEBI:456215"/>
    </ligand>
</feature>
<evidence type="ECO:0000256" key="3">
    <source>
        <dbReference type="ARBA" id="ARBA00022801"/>
    </source>
</evidence>
<comment type="cofactor">
    <cofactor evidence="7">
        <name>a divalent metal cation</name>
        <dbReference type="ChEBI" id="CHEBI:60240"/>
    </cofactor>
    <text evidence="7">Binds 2 divalent metal cations per subunit. Site 1 may preferentially bind zinc ions, while site 2 has a preference for magnesium and/or manganese ions.</text>
</comment>
<feature type="binding site" evidence="6">
    <location>
        <position position="514"/>
    </location>
    <ligand>
        <name>Zn(2+)</name>
        <dbReference type="ChEBI" id="CHEBI:29105"/>
        <label>1</label>
    </ligand>
</feature>
<evidence type="ECO:0000256" key="1">
    <source>
        <dbReference type="ARBA" id="ARBA00007648"/>
    </source>
</evidence>